<dbReference type="CDD" id="cd03809">
    <property type="entry name" value="GT4_MtfB-like"/>
    <property type="match status" value="1"/>
</dbReference>
<name>A0A3A1TUJ7_9MICO</name>
<evidence type="ECO:0000256" key="2">
    <source>
        <dbReference type="ARBA" id="ARBA00022679"/>
    </source>
</evidence>
<dbReference type="EMBL" id="QXTG01000003">
    <property type="protein sequence ID" value="RIX26604.1"/>
    <property type="molecule type" value="Genomic_DNA"/>
</dbReference>
<evidence type="ECO:0000313" key="5">
    <source>
        <dbReference type="EMBL" id="RIX26604.1"/>
    </source>
</evidence>
<keyword evidence="2 5" id="KW-0808">Transferase</keyword>
<dbReference type="AlphaFoldDB" id="A0A3A1TUJ7"/>
<dbReference type="SUPFAM" id="SSF53756">
    <property type="entry name" value="UDP-Glycosyltransferase/glycogen phosphorylase"/>
    <property type="match status" value="1"/>
</dbReference>
<dbReference type="Proteomes" id="UP000265742">
    <property type="component" value="Unassembled WGS sequence"/>
</dbReference>
<comment type="caution">
    <text evidence="5">The sequence shown here is derived from an EMBL/GenBank/DDBJ whole genome shotgun (WGS) entry which is preliminary data.</text>
</comment>
<evidence type="ECO:0000313" key="6">
    <source>
        <dbReference type="Proteomes" id="UP000265742"/>
    </source>
</evidence>
<organism evidence="5 6">
    <name type="scientific">Amnibacterium setariae</name>
    <dbReference type="NCBI Taxonomy" id="2306585"/>
    <lineage>
        <taxon>Bacteria</taxon>
        <taxon>Bacillati</taxon>
        <taxon>Actinomycetota</taxon>
        <taxon>Actinomycetes</taxon>
        <taxon>Micrococcales</taxon>
        <taxon>Microbacteriaceae</taxon>
        <taxon>Amnibacterium</taxon>
    </lineage>
</organism>
<keyword evidence="6" id="KW-1185">Reference proteome</keyword>
<dbReference type="Pfam" id="PF13439">
    <property type="entry name" value="Glyco_transf_4"/>
    <property type="match status" value="1"/>
</dbReference>
<dbReference type="InterPro" id="IPR001296">
    <property type="entry name" value="Glyco_trans_1"/>
</dbReference>
<gene>
    <name evidence="5" type="ORF">D1781_16945</name>
</gene>
<evidence type="ECO:0000256" key="1">
    <source>
        <dbReference type="ARBA" id="ARBA00022676"/>
    </source>
</evidence>
<dbReference type="RefSeq" id="WP_119483680.1">
    <property type="nucleotide sequence ID" value="NZ_QXTG01000003.1"/>
</dbReference>
<dbReference type="Gene3D" id="3.40.50.2000">
    <property type="entry name" value="Glycogen Phosphorylase B"/>
    <property type="match status" value="2"/>
</dbReference>
<sequence length="353" mass="38799">MAVYVNGRFLTEEPTGVQRFAEQLVVGLGELRDDVVVLTPPGARTLRRANIRVEAFGSGNAFKWEQCDLPARLRRAGSPLLVNLGNRAPLVYRHQISTLHDLLPMRFGDNFSLRFRLQFRVIAAVGVVRRSHRVLTVSDAAAAEIRAFYGLPESRTAVVHNAVDHRSDPRTGPGSSAIAGATPYVLAFGRAGRHRNAGVTIEAVGRLLERTTLRLVLVGSPDPILMREAARLGDRCVFTGRVSDADLEALYRGASCFVAPSLYEGFDIPPLEAQRAGAPVIASQIDVHREVLRDAALYFDPSDPDDLTQQIERVLAHPELRSRLIALGRENSARFDWGRSAAELNRVIVETDA</sequence>
<dbReference type="OrthoDB" id="9801609at2"/>
<dbReference type="GO" id="GO:0016757">
    <property type="term" value="F:glycosyltransferase activity"/>
    <property type="evidence" value="ECO:0007669"/>
    <property type="project" value="UniProtKB-KW"/>
</dbReference>
<evidence type="ECO:0000259" key="4">
    <source>
        <dbReference type="Pfam" id="PF13439"/>
    </source>
</evidence>
<dbReference type="PANTHER" id="PTHR46401:SF2">
    <property type="entry name" value="GLYCOSYLTRANSFERASE WBBK-RELATED"/>
    <property type="match status" value="1"/>
</dbReference>
<keyword evidence="1" id="KW-0328">Glycosyltransferase</keyword>
<reference evidence="6" key="1">
    <citation type="submission" date="2018-09" db="EMBL/GenBank/DDBJ databases">
        <authorList>
            <person name="Kim I."/>
        </authorList>
    </citation>
    <scope>NUCLEOTIDE SEQUENCE [LARGE SCALE GENOMIC DNA]</scope>
    <source>
        <strain evidence="6">DD4a</strain>
    </source>
</reference>
<protein>
    <submittedName>
        <fullName evidence="5">Glycosyltransferase family 1 protein</fullName>
    </submittedName>
</protein>
<dbReference type="PANTHER" id="PTHR46401">
    <property type="entry name" value="GLYCOSYLTRANSFERASE WBBK-RELATED"/>
    <property type="match status" value="1"/>
</dbReference>
<evidence type="ECO:0000259" key="3">
    <source>
        <dbReference type="Pfam" id="PF00534"/>
    </source>
</evidence>
<accession>A0A3A1TUJ7</accession>
<dbReference type="Pfam" id="PF00534">
    <property type="entry name" value="Glycos_transf_1"/>
    <property type="match status" value="1"/>
</dbReference>
<dbReference type="InterPro" id="IPR028098">
    <property type="entry name" value="Glyco_trans_4-like_N"/>
</dbReference>
<feature type="domain" description="Glycosyltransferase subfamily 4-like N-terminal" evidence="4">
    <location>
        <begin position="15"/>
        <end position="165"/>
    </location>
</feature>
<feature type="domain" description="Glycosyl transferase family 1" evidence="3">
    <location>
        <begin position="177"/>
        <end position="329"/>
    </location>
</feature>
<proteinExistence type="predicted"/>